<reference evidence="3 4" key="1">
    <citation type="journal article" date="2013" name="Int. J. Syst. Evol. Microbiol.">
        <title>Hoeflea suaedae sp. nov., an endophytic bacterium isolated from the root of the halophyte Suaeda maritima.</title>
        <authorList>
            <person name="Chung E.J."/>
            <person name="Park J.A."/>
            <person name="Pramanik P."/>
            <person name="Bibi F."/>
            <person name="Jeon C.O."/>
            <person name="Chung Y.R."/>
        </authorList>
    </citation>
    <scope>NUCLEOTIDE SEQUENCE [LARGE SCALE GENOMIC DNA]</scope>
    <source>
        <strain evidence="3 4">YC6898</strain>
    </source>
</reference>
<evidence type="ECO:0000313" key="3">
    <source>
        <dbReference type="EMBL" id="TDH38131.1"/>
    </source>
</evidence>
<sequence length="499" mass="56362">MPKNIIIFSDGTGQGSGLTLDELRSNVYKLYRATRSAPDTCISPDRQIAFYDPGLGSSLDSEHIRSDIWRKAYNILAQAMGLGLTRNIVDCYAFLLRHWEEGDRVYLYGFSRGAYTVRCLGGVMAYCGIPVTEGGKPVFRDPETAERIAREAVIGVYQHGLGRKSERFKTQRHELALRFREKYGSNVRPEWADTGWSNAVPYFIGVWDTVAAVGASAPRKLAMGAVILAVTWGLVSLVYWGLTLFFQPSWLTYQAWICAGVALAFIGAVLVYLRTHLAWSSETSYPLLQTLHFRAWKMAFYDKYLNPRVEYAKHALSIDENRKDFRRVEWTYESSQGEGKSDDWFEQVWFAGVHSDVGGSYPETESRLSDIALGWMVERSLAAKDPILIDEAYLRIYPDPSGIQHDEIKSGRMKWPRELRSVPEDAPLHPSVIERLKLDSVVHYDAPGKYRPSGLSRHREAKSYFEEQLDDAVEEAASPRGLLVLLVAAAVLAGLFLMF</sequence>
<keyword evidence="4" id="KW-1185">Reference proteome</keyword>
<protein>
    <submittedName>
        <fullName evidence="3">DUF2235 domain-containing protein</fullName>
    </submittedName>
</protein>
<evidence type="ECO:0000259" key="2">
    <source>
        <dbReference type="Pfam" id="PF09994"/>
    </source>
</evidence>
<keyword evidence="1" id="KW-1133">Transmembrane helix</keyword>
<feature type="domain" description="T6SS Phospholipase effector Tle1-like catalytic" evidence="2">
    <location>
        <begin position="290"/>
        <end position="378"/>
    </location>
</feature>
<comment type="caution">
    <text evidence="3">The sequence shown here is derived from an EMBL/GenBank/DDBJ whole genome shotgun (WGS) entry which is preliminary data.</text>
</comment>
<feature type="domain" description="T6SS Phospholipase effector Tle1-like catalytic" evidence="2">
    <location>
        <begin position="3"/>
        <end position="219"/>
    </location>
</feature>
<keyword evidence="1" id="KW-0812">Transmembrane</keyword>
<dbReference type="InterPro" id="IPR018712">
    <property type="entry name" value="Tle1-like_cat"/>
</dbReference>
<dbReference type="OrthoDB" id="4378831at2"/>
<gene>
    <name evidence="3" type="ORF">E2A64_03105</name>
</gene>
<feature type="transmembrane region" description="Helical" evidence="1">
    <location>
        <begin position="253"/>
        <end position="273"/>
    </location>
</feature>
<feature type="transmembrane region" description="Helical" evidence="1">
    <location>
        <begin position="481"/>
        <end position="498"/>
    </location>
</feature>
<keyword evidence="1" id="KW-0472">Membrane</keyword>
<dbReference type="EMBL" id="SMSI01000001">
    <property type="protein sequence ID" value="TDH38131.1"/>
    <property type="molecule type" value="Genomic_DNA"/>
</dbReference>
<dbReference type="AlphaFoldDB" id="A0A4R5PNF1"/>
<dbReference type="PANTHER" id="PTHR33840:SF1">
    <property type="entry name" value="TLE1 PHOSPHOLIPASE DOMAIN-CONTAINING PROTEIN"/>
    <property type="match status" value="1"/>
</dbReference>
<name>A0A4R5PNF1_9HYPH</name>
<accession>A0A4R5PNF1</accession>
<dbReference type="Proteomes" id="UP000295131">
    <property type="component" value="Unassembled WGS sequence"/>
</dbReference>
<feature type="transmembrane region" description="Helical" evidence="1">
    <location>
        <begin position="221"/>
        <end position="241"/>
    </location>
</feature>
<evidence type="ECO:0000256" key="1">
    <source>
        <dbReference type="SAM" id="Phobius"/>
    </source>
</evidence>
<proteinExistence type="predicted"/>
<dbReference type="PANTHER" id="PTHR33840">
    <property type="match status" value="1"/>
</dbReference>
<dbReference type="RefSeq" id="WP_133282965.1">
    <property type="nucleotide sequence ID" value="NZ_SMSI01000001.1"/>
</dbReference>
<evidence type="ECO:0000313" key="4">
    <source>
        <dbReference type="Proteomes" id="UP000295131"/>
    </source>
</evidence>
<dbReference type="Pfam" id="PF09994">
    <property type="entry name" value="T6SS_Tle1-like_cat"/>
    <property type="match status" value="2"/>
</dbReference>
<organism evidence="3 4">
    <name type="scientific">Pseudohoeflea suaedae</name>
    <dbReference type="NCBI Taxonomy" id="877384"/>
    <lineage>
        <taxon>Bacteria</taxon>
        <taxon>Pseudomonadati</taxon>
        <taxon>Pseudomonadota</taxon>
        <taxon>Alphaproteobacteria</taxon>
        <taxon>Hyphomicrobiales</taxon>
        <taxon>Rhizobiaceae</taxon>
        <taxon>Pseudohoeflea</taxon>
    </lineage>
</organism>